<keyword evidence="3" id="KW-1185">Reference proteome</keyword>
<reference evidence="2" key="1">
    <citation type="submission" date="2007-10" db="EMBL/GenBank/DDBJ databases">
        <authorList>
            <person name="Fulton L."/>
            <person name="Clifton S."/>
            <person name="Fulton B."/>
            <person name="Xu J."/>
            <person name="Minx P."/>
            <person name="Pepin K.H."/>
            <person name="Johnson M."/>
            <person name="Thiruvilangam P."/>
            <person name="Bhonagiri V."/>
            <person name="Nash W.E."/>
            <person name="Mardis E.R."/>
            <person name="Wilson R.K."/>
        </authorList>
    </citation>
    <scope>NUCLEOTIDE SEQUENCE [LARGE SCALE GENOMIC DNA]</scope>
    <source>
        <strain evidence="2">DSM 15702</strain>
    </source>
</reference>
<sequence length="930" mass="100845">MIVRVYDFLSAEKPKFSQNLVGIVSDVERFKYTRRAYDIGSFEMTIPTHADEAGCIQPDRMLIVGEKLGQTYIASDPTKRIVNGTFLYVTDIEKKDDKITVTGYDLKYLFALRVTLFPKEEQDKGTYGYYVTSGTTFACISDIVNYNIVNATDSDRQIFGMFSITMPVSQINADPPLTGIQDDRYMTRLEPVSTAIFNLLKNCKTHFYDMRLIIDDNAEDGDNYNPHMESSEDKPVIIIDESRYNIKSYTRKDGTSAYKNAIYAVVGSGDDVTIKCVKRPDDTASGVKRKEVVLDVDTDSVAEIDRYALKAAEEYVISDDFEIEPLFMDDETEPELAQKVSIRIDGVEYETVITEITDEYANGKHTQSYACGDKKLKVLNVLNKATAGNTQKIINNKITTGNAGGVGKFTNTDRNCEVFNDYENNVASAYYSHAEGYMTTANAPYSHAEGSNTVASNLSCHAEGSGTTASGNCSHAENTGCIASGSNSHAEGYYTIARGEHSHASGAHTIAGMEVFALGKYNKKAEDVALVVGNGWGNDSHEYRSDALTLDYSGNLILAGNLTANSPGWDYLGAEIHGAVRFGNNWTSDSTSILLAVGNGADSKNLRDALTLDSDGNLHISGKFTADGGVGYVIPTATADTLGGVMIGDNINVSDSGTISVNLSAYLKNTDIADWAKAESKPVYTAEEVGAAEKNHTHNMSDITDMPEWTKTENKPAYTASEVGAATAADITAAVNAVEIGGRNLLYDSTGNIKNGWSGTTVINVGGGISGNSLAISRTGYSGNARYFGISKRHFLTDFNVGTSYTLSAWIKVRSDVGLDASGYVMARFRSADDKKLYALSLTVGVDTVKDKWLYYKKTWTINDSDIAKLECVALALDKNGMIEACNIKLEKGTKATDWSPAVEEDTERIASLEARVAALEAVAVSGGEV</sequence>
<dbReference type="EMBL" id="ABCA03000033">
    <property type="protein sequence ID" value="EDS01630.1"/>
    <property type="molecule type" value="Genomic_DNA"/>
</dbReference>
<dbReference type="InterPro" id="IPR011049">
    <property type="entry name" value="Serralysin-like_metalloprot_C"/>
</dbReference>
<dbReference type="Pfam" id="PF14594">
    <property type="entry name" value="Sipho_Gp37"/>
    <property type="match status" value="1"/>
</dbReference>
<evidence type="ECO:0000259" key="1">
    <source>
        <dbReference type="Pfam" id="PF14594"/>
    </source>
</evidence>
<evidence type="ECO:0000313" key="2">
    <source>
        <dbReference type="EMBL" id="EDS01630.1"/>
    </source>
</evidence>
<dbReference type="AlphaFoldDB" id="B0MKT5"/>
<protein>
    <submittedName>
        <fullName evidence="2">Hep/Hag repeat protein</fullName>
    </submittedName>
</protein>
<gene>
    <name evidence="2" type="ORF">EUBSIR_00428</name>
</gene>
<feature type="domain" description="Gp28/Gp37-like" evidence="1">
    <location>
        <begin position="17"/>
        <end position="163"/>
    </location>
</feature>
<accession>B0MKT5</accession>
<name>B0MKT5_9FIRM</name>
<dbReference type="InterPro" id="IPR029432">
    <property type="entry name" value="Gp28/Gp37-like_dom"/>
</dbReference>
<proteinExistence type="predicted"/>
<evidence type="ECO:0000313" key="3">
    <source>
        <dbReference type="Proteomes" id="UP000005326"/>
    </source>
</evidence>
<dbReference type="Gene3D" id="2.60.120.260">
    <property type="entry name" value="Galactose-binding domain-like"/>
    <property type="match status" value="1"/>
</dbReference>
<organism evidence="2 3">
    <name type="scientific">[Eubacterium] siraeum DSM 15702</name>
    <dbReference type="NCBI Taxonomy" id="428128"/>
    <lineage>
        <taxon>Bacteria</taxon>
        <taxon>Bacillati</taxon>
        <taxon>Bacillota</taxon>
        <taxon>Clostridia</taxon>
        <taxon>Eubacteriales</taxon>
        <taxon>Oscillospiraceae</taxon>
        <taxon>Oscillospiraceae incertae sedis</taxon>
    </lineage>
</organism>
<dbReference type="Proteomes" id="UP000005326">
    <property type="component" value="Unassembled WGS sequence"/>
</dbReference>
<dbReference type="Gene3D" id="2.150.10.10">
    <property type="entry name" value="Serralysin-like metalloprotease, C-terminal"/>
    <property type="match status" value="1"/>
</dbReference>
<reference evidence="2" key="2">
    <citation type="submission" date="2014-06" db="EMBL/GenBank/DDBJ databases">
        <title>Draft genome sequence of Eubacterium siraeum (DSM 15702).</title>
        <authorList>
            <person name="Sudarsanam P."/>
            <person name="Ley R."/>
            <person name="Guruge J."/>
            <person name="Turnbaugh P.J."/>
            <person name="Mahowald M."/>
            <person name="Liep D."/>
            <person name="Gordon J."/>
        </authorList>
    </citation>
    <scope>NUCLEOTIDE SEQUENCE</scope>
    <source>
        <strain evidence="2">DSM 15702</strain>
    </source>
</reference>
<comment type="caution">
    <text evidence="2">The sequence shown here is derived from an EMBL/GenBank/DDBJ whole genome shotgun (WGS) entry which is preliminary data.</text>
</comment>